<dbReference type="InterPro" id="IPR050297">
    <property type="entry name" value="LipidA_mod_glycosyltrf_83"/>
</dbReference>
<dbReference type="PANTHER" id="PTHR33908">
    <property type="entry name" value="MANNOSYLTRANSFERASE YKCB-RELATED"/>
    <property type="match status" value="1"/>
</dbReference>
<gene>
    <name evidence="10" type="ORF">Mal4_15810</name>
</gene>
<comment type="subcellular location">
    <subcellularLocation>
        <location evidence="1">Cell membrane</location>
        <topology evidence="1">Multi-pass membrane protein</topology>
    </subcellularLocation>
</comment>
<keyword evidence="4" id="KW-0808">Transferase</keyword>
<evidence type="ECO:0000256" key="8">
    <source>
        <dbReference type="SAM" id="Phobius"/>
    </source>
</evidence>
<accession>A0A517Z473</accession>
<evidence type="ECO:0000256" key="5">
    <source>
        <dbReference type="ARBA" id="ARBA00022692"/>
    </source>
</evidence>
<keyword evidence="11" id="KW-1185">Reference proteome</keyword>
<evidence type="ECO:0000259" key="9">
    <source>
        <dbReference type="Pfam" id="PF13231"/>
    </source>
</evidence>
<sequence>MSPHRWNVQYWRTNAVRRLFAVVALTAAAGFVIHMHWRDSLIAPPAVTGDSPDYDSIGWEVARGRGFVRNFADADFRRPYLDRDAQTRFPGGDEPVAHPATDRPPLYPLLLAGLNRTFGRQFWSIRLAQCVMMGIAAAFAASIAYRSAGPAPAMLTAFGFVLVDWRTRWSTREVLTESLACLTVTLLIVALVVLLRRPSTSRGVLCGIAWSLAILTRTMFVLWGPVLLLLLLATPQRRQCRKIHQAAAALIVTTLLLCSPWWIRNCIVLDSFMPLGTQGREQLSAAYSDEAFRRAGMWFNLDHAGFFDALDLPNGDPMKAARLRAAYSGACAREWMAAHPVKTLMLVPMRIIQEFRPHGPGELAILVFALLGIVVLFARVEGQVIAALLLAQALTVGLTWSVSGRFLIPLLGGLHAAAGVGLWAAFVLLVERRHAARRLLMVTEPASPVHPSSIPQAGAAAALPEELRMKPAQSDVESPAEQR</sequence>
<organism evidence="10 11">
    <name type="scientific">Maioricimonas rarisocia</name>
    <dbReference type="NCBI Taxonomy" id="2528026"/>
    <lineage>
        <taxon>Bacteria</taxon>
        <taxon>Pseudomonadati</taxon>
        <taxon>Planctomycetota</taxon>
        <taxon>Planctomycetia</taxon>
        <taxon>Planctomycetales</taxon>
        <taxon>Planctomycetaceae</taxon>
        <taxon>Maioricimonas</taxon>
    </lineage>
</organism>
<dbReference type="OrthoDB" id="276326at2"/>
<dbReference type="Pfam" id="PF13231">
    <property type="entry name" value="PMT_2"/>
    <property type="match status" value="1"/>
</dbReference>
<keyword evidence="5 8" id="KW-0812">Transmembrane</keyword>
<evidence type="ECO:0000256" key="1">
    <source>
        <dbReference type="ARBA" id="ARBA00004651"/>
    </source>
</evidence>
<dbReference type="GO" id="GO:0016763">
    <property type="term" value="F:pentosyltransferase activity"/>
    <property type="evidence" value="ECO:0007669"/>
    <property type="project" value="TreeGrafter"/>
</dbReference>
<evidence type="ECO:0000256" key="7">
    <source>
        <dbReference type="ARBA" id="ARBA00023136"/>
    </source>
</evidence>
<proteinExistence type="predicted"/>
<protein>
    <recommendedName>
        <fullName evidence="9">Glycosyltransferase RgtA/B/C/D-like domain-containing protein</fullName>
    </recommendedName>
</protein>
<dbReference type="PANTHER" id="PTHR33908:SF11">
    <property type="entry name" value="MEMBRANE PROTEIN"/>
    <property type="match status" value="1"/>
</dbReference>
<name>A0A517Z473_9PLAN</name>
<feature type="domain" description="Glycosyltransferase RgtA/B/C/D-like" evidence="9">
    <location>
        <begin position="102"/>
        <end position="263"/>
    </location>
</feature>
<keyword evidence="6 8" id="KW-1133">Transmembrane helix</keyword>
<keyword evidence="2" id="KW-1003">Cell membrane</keyword>
<reference evidence="10 11" key="1">
    <citation type="submission" date="2019-02" db="EMBL/GenBank/DDBJ databases">
        <title>Deep-cultivation of Planctomycetes and their phenomic and genomic characterization uncovers novel biology.</title>
        <authorList>
            <person name="Wiegand S."/>
            <person name="Jogler M."/>
            <person name="Boedeker C."/>
            <person name="Pinto D."/>
            <person name="Vollmers J."/>
            <person name="Rivas-Marin E."/>
            <person name="Kohn T."/>
            <person name="Peeters S.H."/>
            <person name="Heuer A."/>
            <person name="Rast P."/>
            <person name="Oberbeckmann S."/>
            <person name="Bunk B."/>
            <person name="Jeske O."/>
            <person name="Meyerdierks A."/>
            <person name="Storesund J.E."/>
            <person name="Kallscheuer N."/>
            <person name="Luecker S."/>
            <person name="Lage O.M."/>
            <person name="Pohl T."/>
            <person name="Merkel B.J."/>
            <person name="Hornburger P."/>
            <person name="Mueller R.-W."/>
            <person name="Bruemmer F."/>
            <person name="Labrenz M."/>
            <person name="Spormann A.M."/>
            <person name="Op den Camp H."/>
            <person name="Overmann J."/>
            <person name="Amann R."/>
            <person name="Jetten M.S.M."/>
            <person name="Mascher T."/>
            <person name="Medema M.H."/>
            <person name="Devos D.P."/>
            <person name="Kaster A.-K."/>
            <person name="Ovreas L."/>
            <person name="Rohde M."/>
            <person name="Galperin M.Y."/>
            <person name="Jogler C."/>
        </authorList>
    </citation>
    <scope>NUCLEOTIDE SEQUENCE [LARGE SCALE GENOMIC DNA]</scope>
    <source>
        <strain evidence="10 11">Mal4</strain>
    </source>
</reference>
<dbReference type="KEGG" id="mri:Mal4_15810"/>
<feature type="transmembrane region" description="Helical" evidence="8">
    <location>
        <begin position="408"/>
        <end position="430"/>
    </location>
</feature>
<evidence type="ECO:0000313" key="10">
    <source>
        <dbReference type="EMBL" id="QDU37271.1"/>
    </source>
</evidence>
<feature type="transmembrane region" description="Helical" evidence="8">
    <location>
        <begin position="125"/>
        <end position="145"/>
    </location>
</feature>
<evidence type="ECO:0000256" key="3">
    <source>
        <dbReference type="ARBA" id="ARBA00022676"/>
    </source>
</evidence>
<dbReference type="Proteomes" id="UP000320496">
    <property type="component" value="Chromosome"/>
</dbReference>
<dbReference type="EMBL" id="CP036275">
    <property type="protein sequence ID" value="QDU37271.1"/>
    <property type="molecule type" value="Genomic_DNA"/>
</dbReference>
<dbReference type="InterPro" id="IPR038731">
    <property type="entry name" value="RgtA/B/C-like"/>
</dbReference>
<feature type="transmembrane region" description="Helical" evidence="8">
    <location>
        <begin position="384"/>
        <end position="402"/>
    </location>
</feature>
<feature type="transmembrane region" description="Helical" evidence="8">
    <location>
        <begin position="179"/>
        <end position="196"/>
    </location>
</feature>
<feature type="transmembrane region" description="Helical" evidence="8">
    <location>
        <begin position="208"/>
        <end position="234"/>
    </location>
</feature>
<dbReference type="AlphaFoldDB" id="A0A517Z473"/>
<keyword evidence="7 8" id="KW-0472">Membrane</keyword>
<evidence type="ECO:0000313" key="11">
    <source>
        <dbReference type="Proteomes" id="UP000320496"/>
    </source>
</evidence>
<feature type="transmembrane region" description="Helical" evidence="8">
    <location>
        <begin position="246"/>
        <end position="263"/>
    </location>
</feature>
<dbReference type="GO" id="GO:0005886">
    <property type="term" value="C:plasma membrane"/>
    <property type="evidence" value="ECO:0007669"/>
    <property type="project" value="UniProtKB-SubCell"/>
</dbReference>
<keyword evidence="3" id="KW-0328">Glycosyltransferase</keyword>
<evidence type="ECO:0000256" key="4">
    <source>
        <dbReference type="ARBA" id="ARBA00022679"/>
    </source>
</evidence>
<feature type="transmembrane region" description="Helical" evidence="8">
    <location>
        <begin position="15"/>
        <end position="33"/>
    </location>
</feature>
<evidence type="ECO:0000256" key="6">
    <source>
        <dbReference type="ARBA" id="ARBA00022989"/>
    </source>
</evidence>
<dbReference type="GO" id="GO:0009103">
    <property type="term" value="P:lipopolysaccharide biosynthetic process"/>
    <property type="evidence" value="ECO:0007669"/>
    <property type="project" value="UniProtKB-ARBA"/>
</dbReference>
<evidence type="ECO:0000256" key="2">
    <source>
        <dbReference type="ARBA" id="ARBA00022475"/>
    </source>
</evidence>
<feature type="transmembrane region" description="Helical" evidence="8">
    <location>
        <begin position="359"/>
        <end position="377"/>
    </location>
</feature>